<dbReference type="InterPro" id="IPR000477">
    <property type="entry name" value="RT_dom"/>
</dbReference>
<evidence type="ECO:0000313" key="4">
    <source>
        <dbReference type="Proteomes" id="UP001151760"/>
    </source>
</evidence>
<accession>A0ABQ4YS62</accession>
<keyword evidence="3" id="KW-0808">Transferase</keyword>
<evidence type="ECO:0000256" key="1">
    <source>
        <dbReference type="SAM" id="MobiDB-lite"/>
    </source>
</evidence>
<comment type="caution">
    <text evidence="3">The sequence shown here is derived from an EMBL/GenBank/DDBJ whole genome shotgun (WGS) entry which is preliminary data.</text>
</comment>
<reference evidence="3" key="2">
    <citation type="submission" date="2022-01" db="EMBL/GenBank/DDBJ databases">
        <authorList>
            <person name="Yamashiro T."/>
            <person name="Shiraishi A."/>
            <person name="Satake H."/>
            <person name="Nakayama K."/>
        </authorList>
    </citation>
    <scope>NUCLEOTIDE SEQUENCE</scope>
</reference>
<dbReference type="InterPro" id="IPR005162">
    <property type="entry name" value="Retrotrans_gag_dom"/>
</dbReference>
<dbReference type="InterPro" id="IPR012337">
    <property type="entry name" value="RNaseH-like_sf"/>
</dbReference>
<dbReference type="Pfam" id="PF00078">
    <property type="entry name" value="RVT_1"/>
    <property type="match status" value="1"/>
</dbReference>
<feature type="region of interest" description="Disordered" evidence="1">
    <location>
        <begin position="46"/>
        <end position="195"/>
    </location>
</feature>
<feature type="compositionally biased region" description="Basic and acidic residues" evidence="1">
    <location>
        <begin position="48"/>
        <end position="62"/>
    </location>
</feature>
<keyword evidence="4" id="KW-1185">Reference proteome</keyword>
<feature type="compositionally biased region" description="Polar residues" evidence="1">
    <location>
        <begin position="149"/>
        <end position="160"/>
    </location>
</feature>
<dbReference type="InterPro" id="IPR001584">
    <property type="entry name" value="Integrase_cat-core"/>
</dbReference>
<feature type="compositionally biased region" description="Basic and acidic residues" evidence="1">
    <location>
        <begin position="117"/>
        <end position="145"/>
    </location>
</feature>
<name>A0ABQ4YS62_9ASTR</name>
<dbReference type="InterPro" id="IPR043128">
    <property type="entry name" value="Rev_trsase/Diguanyl_cyclase"/>
</dbReference>
<evidence type="ECO:0000259" key="2">
    <source>
        <dbReference type="PROSITE" id="PS50994"/>
    </source>
</evidence>
<dbReference type="Gene3D" id="3.30.420.10">
    <property type="entry name" value="Ribonuclease H-like superfamily/Ribonuclease H"/>
    <property type="match status" value="1"/>
</dbReference>
<organism evidence="3 4">
    <name type="scientific">Tanacetum coccineum</name>
    <dbReference type="NCBI Taxonomy" id="301880"/>
    <lineage>
        <taxon>Eukaryota</taxon>
        <taxon>Viridiplantae</taxon>
        <taxon>Streptophyta</taxon>
        <taxon>Embryophyta</taxon>
        <taxon>Tracheophyta</taxon>
        <taxon>Spermatophyta</taxon>
        <taxon>Magnoliopsida</taxon>
        <taxon>eudicotyledons</taxon>
        <taxon>Gunneridae</taxon>
        <taxon>Pentapetalae</taxon>
        <taxon>asterids</taxon>
        <taxon>campanulids</taxon>
        <taxon>Asterales</taxon>
        <taxon>Asteraceae</taxon>
        <taxon>Asteroideae</taxon>
        <taxon>Anthemideae</taxon>
        <taxon>Anthemidinae</taxon>
        <taxon>Tanacetum</taxon>
    </lineage>
</organism>
<dbReference type="InterPro" id="IPR050951">
    <property type="entry name" value="Retrovirus_Pol_polyprotein"/>
</dbReference>
<dbReference type="Gene3D" id="3.30.70.270">
    <property type="match status" value="2"/>
</dbReference>
<dbReference type="InterPro" id="IPR043502">
    <property type="entry name" value="DNA/RNA_pol_sf"/>
</dbReference>
<sequence>MSDEVLREMCDKNYHQLLPLIAEKMQKEKEQKDKLNAVKARLIYGEESGIKIRSREESHYSESKTPTARTEPRRRHGGRYSRSPSPHASVFKRLKKYRSPSPRLRPRKEGGVFNRLGRKEPATSARPDSRQRSPQAKRTEVEARRRQQKGTPSRTTSQYSESEDSEGGHWKSKSRRQRSNTYEDDLSQPWTCEERNPFTPRIRHFSLPRTRMPSHVKTYDGSGDPEDHLKLFQSAAKTEGWAMPTWCHMFNSTLTGNARVWFDKLPKESIDSYEDLRTAFRENYLQQTKHIKDPVEIHHIKQRDGESTEDFMERYKAEVLDVEGAPECMRISGFMHGITHPGLIKRLYERIPRSMDEMYRMTTSFLQGEVAALSHGQRKASSSWKPSEGGNKPNFKKGFKNKQRPDRKPDRFSLLTKTPKEIFALEKGKFKAPPPMVTPVEKRDPNKYCEFHSDTGHSTNECMQLRKQIDEMIKAGKLSQFIKELKQNDKPKAPKKGEASGKDKPLTILMIQPWERVAKPRITQSFSPETAMSFPPLREEDGTEGPMIIEVEMGGHFVHRVYIDGGASSEVLYEHCFIKLRKEIRDQMVPATTHLIGFSGETIWPLGQIALLVKIGDEIHSTSAWMNFQVTIPTQCNYRQAGHKENPRRTIHSTRNTPASNQVLEEKINIAIHPEYPEQTVAIGSTLTEKGRKELCSLLKRNLDIFAWKPADMTGVPRNIAEHRLNIREGYSPVRQKKRGQAPERNKAIQEEVEKLVDAGIMKEVHYHSWLSNPVMVKKHDGTWRMCVDFKDLNNACPKDCYPLPEIDWKVESLCGYSFKCFLDAYKGYHQIKMAKEDEEKTAFITSQGIFCYSKMPFGLKNAGSTYQRLVDKAFQRQIGRNLEIKHELNPKKCTFGMQEGMFLGYKVSTNGLRACPDKADAVLSLPSPRCIKDVQKLNGKLASLNRFLSKSAEKSLPFFKTLKNCTKKSDFQWTPEAEEAFKQMKKLIAELPTLTAPRGCGEADTSIFRKPNSTRPGSQLYPYGKVGVSLAQCKQTIEKILPSTHGRCNNKSTDKATVVKFRNIWKNAEVEVRAEGIRLSNTDKDRIKGQNISGFYCGTTEERSSGRTYGRTEVLRSRGHCSQTARLCVDGLRAGSANDCQIHRPVLRNTQLYFDPNHVSMAHFIKWGIEHRRPSRKRPGKVKFLIVAIDYFTKWIEAKAVATITGNQVKKFVWDNIVCRFGLPGEIISDNGKQFRDNPFKDWYEKLCIRQCFASVKHPQANGLVERANRSLREGIKARLDERSGDWIEELRMSYGLTVQ</sequence>
<keyword evidence="3" id="KW-0548">Nucleotidyltransferase</keyword>
<feature type="region of interest" description="Disordered" evidence="1">
    <location>
        <begin position="376"/>
        <end position="413"/>
    </location>
</feature>
<dbReference type="PANTHER" id="PTHR37984">
    <property type="entry name" value="PROTEIN CBG26694"/>
    <property type="match status" value="1"/>
</dbReference>
<dbReference type="Gene3D" id="3.10.10.10">
    <property type="entry name" value="HIV Type 1 Reverse Transcriptase, subunit A, domain 1"/>
    <property type="match status" value="1"/>
</dbReference>
<feature type="domain" description="Integrase catalytic" evidence="2">
    <location>
        <begin position="1142"/>
        <end position="1301"/>
    </location>
</feature>
<dbReference type="PROSITE" id="PS50994">
    <property type="entry name" value="INTEGRASE"/>
    <property type="match status" value="1"/>
</dbReference>
<dbReference type="SUPFAM" id="SSF56672">
    <property type="entry name" value="DNA/RNA polymerases"/>
    <property type="match status" value="1"/>
</dbReference>
<reference evidence="3" key="1">
    <citation type="journal article" date="2022" name="Int. J. Mol. Sci.">
        <title>Draft Genome of Tanacetum Coccineum: Genomic Comparison of Closely Related Tanacetum-Family Plants.</title>
        <authorList>
            <person name="Yamashiro T."/>
            <person name="Shiraishi A."/>
            <person name="Nakayama K."/>
            <person name="Satake H."/>
        </authorList>
    </citation>
    <scope>NUCLEOTIDE SEQUENCE</scope>
</reference>
<proteinExistence type="predicted"/>
<dbReference type="EMBL" id="BQNB010010660">
    <property type="protein sequence ID" value="GJS80301.1"/>
    <property type="molecule type" value="Genomic_DNA"/>
</dbReference>
<protein>
    <submittedName>
        <fullName evidence="3">Reverse transcriptase domain-containing protein</fullName>
    </submittedName>
</protein>
<keyword evidence="3" id="KW-0695">RNA-directed DNA polymerase</keyword>
<evidence type="ECO:0000313" key="3">
    <source>
        <dbReference type="EMBL" id="GJS80301.1"/>
    </source>
</evidence>
<dbReference type="CDD" id="cd01647">
    <property type="entry name" value="RT_LTR"/>
    <property type="match status" value="1"/>
</dbReference>
<dbReference type="Pfam" id="PF03732">
    <property type="entry name" value="Retrotrans_gag"/>
    <property type="match status" value="1"/>
</dbReference>
<dbReference type="Proteomes" id="UP001151760">
    <property type="component" value="Unassembled WGS sequence"/>
</dbReference>
<dbReference type="Pfam" id="PF00665">
    <property type="entry name" value="rve"/>
    <property type="match status" value="1"/>
</dbReference>
<dbReference type="InterPro" id="IPR036397">
    <property type="entry name" value="RNaseH_sf"/>
</dbReference>
<dbReference type="GO" id="GO:0003964">
    <property type="term" value="F:RNA-directed DNA polymerase activity"/>
    <property type="evidence" value="ECO:0007669"/>
    <property type="project" value="UniProtKB-KW"/>
</dbReference>
<dbReference type="PANTHER" id="PTHR37984:SF5">
    <property type="entry name" value="PROTEIN NYNRIN-LIKE"/>
    <property type="match status" value="1"/>
</dbReference>
<dbReference type="SUPFAM" id="SSF53098">
    <property type="entry name" value="Ribonuclease H-like"/>
    <property type="match status" value="1"/>
</dbReference>
<gene>
    <name evidence="3" type="ORF">Tco_0730182</name>
</gene>